<gene>
    <name evidence="2" type="ORF">H8E41_01780</name>
</gene>
<evidence type="ECO:0000313" key="2">
    <source>
        <dbReference type="EMBL" id="MBC8316606.1"/>
    </source>
</evidence>
<keyword evidence="1" id="KW-0472">Membrane</keyword>
<keyword evidence="1" id="KW-1133">Transmembrane helix</keyword>
<proteinExistence type="predicted"/>
<dbReference type="AlphaFoldDB" id="A0A8J6N8J8"/>
<dbReference type="EMBL" id="JACNJZ010000044">
    <property type="protein sequence ID" value="MBC8316606.1"/>
    <property type="molecule type" value="Genomic_DNA"/>
</dbReference>
<dbReference type="Proteomes" id="UP000614424">
    <property type="component" value="Unassembled WGS sequence"/>
</dbReference>
<reference evidence="2 3" key="1">
    <citation type="submission" date="2020-08" db="EMBL/GenBank/DDBJ databases">
        <title>Bridging the membrane lipid divide: bacteria of the FCB group superphylum have the potential to synthesize archaeal ether lipids.</title>
        <authorList>
            <person name="Villanueva L."/>
            <person name="Von Meijenfeldt F.A.B."/>
            <person name="Westbye A.B."/>
            <person name="Yadav S."/>
            <person name="Hopmans E.C."/>
            <person name="Dutilh B.E."/>
            <person name="Sinninghe Damste J.S."/>
        </authorList>
    </citation>
    <scope>NUCLEOTIDE SEQUENCE [LARGE SCALE GENOMIC DNA]</scope>
    <source>
        <strain evidence="2">NIOZ-UU47</strain>
    </source>
</reference>
<accession>A0A8J6N8J8</accession>
<evidence type="ECO:0000256" key="1">
    <source>
        <dbReference type="SAM" id="Phobius"/>
    </source>
</evidence>
<keyword evidence="1" id="KW-0812">Transmembrane</keyword>
<feature type="transmembrane region" description="Helical" evidence="1">
    <location>
        <begin position="6"/>
        <end position="28"/>
    </location>
</feature>
<dbReference type="InterPro" id="IPR017581">
    <property type="entry name" value="AtpR-like"/>
</dbReference>
<comment type="caution">
    <text evidence="2">The sequence shown here is derived from an EMBL/GenBank/DDBJ whole genome shotgun (WGS) entry which is preliminary data.</text>
</comment>
<protein>
    <submittedName>
        <fullName evidence="2">ATP synthase subunit I</fullName>
    </submittedName>
</protein>
<organism evidence="2 3">
    <name type="scientific">Candidatus Desulfobia pelagia</name>
    <dbReference type="NCBI Taxonomy" id="2841692"/>
    <lineage>
        <taxon>Bacteria</taxon>
        <taxon>Pseudomonadati</taxon>
        <taxon>Thermodesulfobacteriota</taxon>
        <taxon>Desulfobulbia</taxon>
        <taxon>Desulfobulbales</taxon>
        <taxon>Desulfobulbaceae</taxon>
        <taxon>Candidatus Desulfobia</taxon>
    </lineage>
</organism>
<evidence type="ECO:0000313" key="3">
    <source>
        <dbReference type="Proteomes" id="UP000614424"/>
    </source>
</evidence>
<sequence>MIDLIYLYGFLLGVITGLYYFFGLWLTVKKVPSSANPKRLLALSFIARLLPTLIIMLIAARQNPGLFLTLLPGFFLVRFVMTRKIGRCKEPLHAAQS</sequence>
<feature type="transmembrane region" description="Helical" evidence="1">
    <location>
        <begin position="40"/>
        <end position="59"/>
    </location>
</feature>
<dbReference type="Pfam" id="PF12966">
    <property type="entry name" value="AtpR"/>
    <property type="match status" value="1"/>
</dbReference>
<name>A0A8J6N8J8_9BACT</name>
<feature type="transmembrane region" description="Helical" evidence="1">
    <location>
        <begin position="65"/>
        <end position="81"/>
    </location>
</feature>